<evidence type="ECO:0000256" key="8">
    <source>
        <dbReference type="ARBA" id="ARBA00023157"/>
    </source>
</evidence>
<keyword evidence="9" id="KW-0676">Redox-active center</keyword>
<keyword evidence="8" id="KW-1015">Disulfide bond</keyword>
<dbReference type="Pfam" id="PF06747">
    <property type="entry name" value="CHCH"/>
    <property type="match status" value="1"/>
</dbReference>
<proteinExistence type="predicted"/>
<evidence type="ECO:0000256" key="5">
    <source>
        <dbReference type="ARBA" id="ARBA00023002"/>
    </source>
</evidence>
<dbReference type="GO" id="GO:0045041">
    <property type="term" value="P:protein import into mitochondrial intermembrane space"/>
    <property type="evidence" value="ECO:0007669"/>
    <property type="project" value="InterPro"/>
</dbReference>
<dbReference type="AlphaFoldDB" id="A0AAD8EQB5"/>
<comment type="subcellular location">
    <subcellularLocation>
        <location evidence="1">Mitochondrion</location>
    </subcellularLocation>
</comment>
<evidence type="ECO:0000256" key="1">
    <source>
        <dbReference type="ARBA" id="ARBA00004173"/>
    </source>
</evidence>
<keyword evidence="5" id="KW-0560">Oxidoreductase</keyword>
<sequence length="180" mass="20386">MRIRVIMAEYYYLDVSIEIEEGKREISAVYFKNHIIQALKTLFGEVGASINVDILKYQSATKRAILRCPSDSYVKLLSSLTLSSSFNGIACPCGVEFREAFTCFYYSKAEPKGSDCFDAFKVMHECMAKYPTLYNKEEKAEDIEDALADMSLDDTDMKQPETEEACAEKEVQSPDPSESR</sequence>
<dbReference type="PANTHER" id="PTHR21622:SF0">
    <property type="entry name" value="COILED-COIL-HELIX-COILED-COIL-HELIX DOMAIN CONTAINING 4"/>
    <property type="match status" value="1"/>
</dbReference>
<dbReference type="InterPro" id="IPR049128">
    <property type="entry name" value="Pop8-like_dom"/>
</dbReference>
<keyword evidence="2" id="KW-0813">Transport</keyword>
<dbReference type="GO" id="GO:0015035">
    <property type="term" value="F:protein-disulfide reductase activity"/>
    <property type="evidence" value="ECO:0007669"/>
    <property type="project" value="InterPro"/>
</dbReference>
<evidence type="ECO:0000256" key="7">
    <source>
        <dbReference type="ARBA" id="ARBA00023128"/>
    </source>
</evidence>
<dbReference type="EMBL" id="JASPKZ010000825">
    <property type="protein sequence ID" value="KAJ9599245.1"/>
    <property type="molecule type" value="Genomic_DNA"/>
</dbReference>
<dbReference type="GO" id="GO:0008033">
    <property type="term" value="P:tRNA processing"/>
    <property type="evidence" value="ECO:0007669"/>
    <property type="project" value="UniProtKB-KW"/>
</dbReference>
<feature type="compositionally biased region" description="Acidic residues" evidence="10">
    <location>
        <begin position="145"/>
        <end position="154"/>
    </location>
</feature>
<evidence type="ECO:0000256" key="9">
    <source>
        <dbReference type="ARBA" id="ARBA00023284"/>
    </source>
</evidence>
<evidence type="ECO:0000313" key="14">
    <source>
        <dbReference type="Proteomes" id="UP001233999"/>
    </source>
</evidence>
<dbReference type="GO" id="GO:1990904">
    <property type="term" value="C:ribonucleoprotein complex"/>
    <property type="evidence" value="ECO:0007669"/>
    <property type="project" value="UniProtKB-ARBA"/>
</dbReference>
<evidence type="ECO:0000256" key="6">
    <source>
        <dbReference type="ARBA" id="ARBA00023010"/>
    </source>
</evidence>
<dbReference type="SUPFAM" id="SSF160350">
    <property type="entry name" value="Rnp2-like"/>
    <property type="match status" value="1"/>
</dbReference>
<dbReference type="GO" id="GO:0005758">
    <property type="term" value="C:mitochondrial intermembrane space"/>
    <property type="evidence" value="ECO:0007669"/>
    <property type="project" value="TreeGrafter"/>
</dbReference>
<dbReference type="Pfam" id="PF20976">
    <property type="entry name" value="Pop8"/>
    <property type="match status" value="1"/>
</dbReference>
<dbReference type="PANTHER" id="PTHR21622">
    <property type="entry name" value="COILED-COIL-HELIX-COILED-COIL-HELIX DOMAIN CONTAINING 4"/>
    <property type="match status" value="1"/>
</dbReference>
<evidence type="ECO:0000256" key="4">
    <source>
        <dbReference type="ARBA" id="ARBA00022927"/>
    </source>
</evidence>
<keyword evidence="7" id="KW-0496">Mitochondrion</keyword>
<keyword evidence="3" id="KW-0819">tRNA processing</keyword>
<feature type="region of interest" description="Disordered" evidence="10">
    <location>
        <begin position="145"/>
        <end position="180"/>
    </location>
</feature>
<comment type="caution">
    <text evidence="13">The sequence shown here is derived from an EMBL/GenBank/DDBJ whole genome shotgun (WGS) entry which is preliminary data.</text>
</comment>
<dbReference type="PROSITE" id="PS51808">
    <property type="entry name" value="CHCH"/>
    <property type="match status" value="1"/>
</dbReference>
<evidence type="ECO:0000256" key="3">
    <source>
        <dbReference type="ARBA" id="ARBA00022694"/>
    </source>
</evidence>
<reference evidence="13" key="2">
    <citation type="submission" date="2023-05" db="EMBL/GenBank/DDBJ databases">
        <authorList>
            <person name="Fouks B."/>
        </authorList>
    </citation>
    <scope>NUCLEOTIDE SEQUENCE</scope>
    <source>
        <strain evidence="13">Stay&amp;Tobe</strain>
        <tissue evidence="13">Testes</tissue>
    </source>
</reference>
<dbReference type="InterPro" id="IPR010625">
    <property type="entry name" value="CHCH"/>
</dbReference>
<reference evidence="13" key="1">
    <citation type="journal article" date="2023" name="IScience">
        <title>Live-bearing cockroach genome reveals convergent evolutionary mechanisms linked to viviparity in insects and beyond.</title>
        <authorList>
            <person name="Fouks B."/>
            <person name="Harrison M.C."/>
            <person name="Mikhailova A.A."/>
            <person name="Marchal E."/>
            <person name="English S."/>
            <person name="Carruthers M."/>
            <person name="Jennings E.C."/>
            <person name="Chiamaka E.L."/>
            <person name="Frigard R.A."/>
            <person name="Pippel M."/>
            <person name="Attardo G.M."/>
            <person name="Benoit J.B."/>
            <person name="Bornberg-Bauer E."/>
            <person name="Tobe S.S."/>
        </authorList>
    </citation>
    <scope>NUCLEOTIDE SEQUENCE</scope>
    <source>
        <strain evidence="13">Stay&amp;Tobe</strain>
    </source>
</reference>
<name>A0AAD8EQB5_DIPPU</name>
<dbReference type="InterPro" id="IPR039289">
    <property type="entry name" value="CHCHD4"/>
</dbReference>
<feature type="compositionally biased region" description="Basic and acidic residues" evidence="10">
    <location>
        <begin position="155"/>
        <end position="180"/>
    </location>
</feature>
<gene>
    <name evidence="13" type="ORF">L9F63_010247</name>
</gene>
<evidence type="ECO:0000256" key="2">
    <source>
        <dbReference type="ARBA" id="ARBA00022448"/>
    </source>
</evidence>
<evidence type="ECO:0000313" key="13">
    <source>
        <dbReference type="EMBL" id="KAJ9599245.1"/>
    </source>
</evidence>
<protein>
    <submittedName>
        <fullName evidence="13">Uncharacterized protein</fullName>
    </submittedName>
</protein>
<dbReference type="Gene3D" id="1.10.287.2900">
    <property type="match status" value="1"/>
</dbReference>
<keyword evidence="4" id="KW-0653">Protein transport</keyword>
<dbReference type="InterPro" id="IPR038085">
    <property type="entry name" value="Rnp2-like_sf"/>
</dbReference>
<evidence type="ECO:0000259" key="12">
    <source>
        <dbReference type="Pfam" id="PF20976"/>
    </source>
</evidence>
<feature type="domain" description="Ribonucleases P/MRP subunit Pop8-like" evidence="12">
    <location>
        <begin position="10"/>
        <end position="81"/>
    </location>
</feature>
<dbReference type="GO" id="GO:1902555">
    <property type="term" value="C:endoribonuclease complex"/>
    <property type="evidence" value="ECO:0007669"/>
    <property type="project" value="UniProtKB-ARBA"/>
</dbReference>
<keyword evidence="14" id="KW-1185">Reference proteome</keyword>
<accession>A0AAD8EQB5</accession>
<dbReference type="Proteomes" id="UP001233999">
    <property type="component" value="Unassembled WGS sequence"/>
</dbReference>
<evidence type="ECO:0000256" key="10">
    <source>
        <dbReference type="SAM" id="MobiDB-lite"/>
    </source>
</evidence>
<keyword evidence="6" id="KW-0811">Translocation</keyword>
<evidence type="ECO:0000259" key="11">
    <source>
        <dbReference type="Pfam" id="PF06747"/>
    </source>
</evidence>
<feature type="domain" description="CHCH" evidence="11">
    <location>
        <begin position="93"/>
        <end position="129"/>
    </location>
</feature>
<organism evidence="13 14">
    <name type="scientific">Diploptera punctata</name>
    <name type="common">Pacific beetle cockroach</name>
    <dbReference type="NCBI Taxonomy" id="6984"/>
    <lineage>
        <taxon>Eukaryota</taxon>
        <taxon>Metazoa</taxon>
        <taxon>Ecdysozoa</taxon>
        <taxon>Arthropoda</taxon>
        <taxon>Hexapoda</taxon>
        <taxon>Insecta</taxon>
        <taxon>Pterygota</taxon>
        <taxon>Neoptera</taxon>
        <taxon>Polyneoptera</taxon>
        <taxon>Dictyoptera</taxon>
        <taxon>Blattodea</taxon>
        <taxon>Blaberoidea</taxon>
        <taxon>Blaberidae</taxon>
        <taxon>Diplopterinae</taxon>
        <taxon>Diploptera</taxon>
    </lineage>
</organism>